<name>A0A915DF83_9BILA</name>
<feature type="region of interest" description="Disordered" evidence="1">
    <location>
        <begin position="1"/>
        <end position="26"/>
    </location>
</feature>
<sequence length="88" mass="10047">MELETNEDDQCVGKSNGDHTHGTSKAEIEIRKLLSQTPELADREIACDLGDAPKNFSPPPLFEKTDHPVQAENNRRREKFSMYVWMMA</sequence>
<protein>
    <submittedName>
        <fullName evidence="3">Uncharacterized protein</fullName>
    </submittedName>
</protein>
<organism evidence="2 3">
    <name type="scientific">Ditylenchus dipsaci</name>
    <dbReference type="NCBI Taxonomy" id="166011"/>
    <lineage>
        <taxon>Eukaryota</taxon>
        <taxon>Metazoa</taxon>
        <taxon>Ecdysozoa</taxon>
        <taxon>Nematoda</taxon>
        <taxon>Chromadorea</taxon>
        <taxon>Rhabditida</taxon>
        <taxon>Tylenchina</taxon>
        <taxon>Tylenchomorpha</taxon>
        <taxon>Sphaerularioidea</taxon>
        <taxon>Anguinidae</taxon>
        <taxon>Anguininae</taxon>
        <taxon>Ditylenchus</taxon>
    </lineage>
</organism>
<accession>A0A915DF83</accession>
<evidence type="ECO:0000313" key="3">
    <source>
        <dbReference type="WBParaSite" id="jg18615"/>
    </source>
</evidence>
<evidence type="ECO:0000313" key="2">
    <source>
        <dbReference type="Proteomes" id="UP000887574"/>
    </source>
</evidence>
<dbReference type="AlphaFoldDB" id="A0A915DF83"/>
<proteinExistence type="predicted"/>
<dbReference type="Proteomes" id="UP000887574">
    <property type="component" value="Unplaced"/>
</dbReference>
<evidence type="ECO:0000256" key="1">
    <source>
        <dbReference type="SAM" id="MobiDB-lite"/>
    </source>
</evidence>
<keyword evidence="2" id="KW-1185">Reference proteome</keyword>
<feature type="compositionally biased region" description="Basic and acidic residues" evidence="1">
    <location>
        <begin position="16"/>
        <end position="26"/>
    </location>
</feature>
<dbReference type="WBParaSite" id="jg18615">
    <property type="protein sequence ID" value="jg18615"/>
    <property type="gene ID" value="jg18615"/>
</dbReference>
<reference evidence="3" key="1">
    <citation type="submission" date="2022-11" db="UniProtKB">
        <authorList>
            <consortium name="WormBaseParasite"/>
        </authorList>
    </citation>
    <scope>IDENTIFICATION</scope>
</reference>
<feature type="compositionally biased region" description="Acidic residues" evidence="1">
    <location>
        <begin position="1"/>
        <end position="10"/>
    </location>
</feature>